<proteinExistence type="predicted"/>
<evidence type="ECO:0000313" key="2">
    <source>
        <dbReference type="Proteomes" id="UP000721861"/>
    </source>
</evidence>
<reference evidence="1 2" key="1">
    <citation type="journal article" date="2014" name="Int. J. Syst. Evol. Microbiol.">
        <title>Carboxylicivirga gen. nov. in the family Marinilabiliaceae with two novel species, Carboxylicivirga mesophila sp. nov. and Carboxylicivirga taeanensis sp. nov., and reclassification of Cytophaga fermentans as Saccharicrinis fermentans gen. nov., comb. nov.</title>
        <authorList>
            <person name="Yang S.H."/>
            <person name="Seo H.S."/>
            <person name="Woo J.H."/>
            <person name="Oh H.M."/>
            <person name="Jang H."/>
            <person name="Lee J.H."/>
            <person name="Kim S.J."/>
            <person name="Kwon K.K."/>
        </authorList>
    </citation>
    <scope>NUCLEOTIDE SEQUENCE [LARGE SCALE GENOMIC DNA]</scope>
    <source>
        <strain evidence="1 2">JCM 18290</strain>
    </source>
</reference>
<sequence length="395" mass="47077">MGNIYFIDRFPFNREFYNRNEFKRLKTLGYNVKFLELSRFLKRKILPNDIAEDIRDYAIRFKSRKELDYFFKERKANTLIVTTVPFVSSSAWMYYYIFKNNIPYVLEEHASIPSFHNETSLSKKKKNLLHQFKTINRKKISSKPFETFYFLKAMVLLKPAHCHISSKVNTKTIFKRLSKENTKRYYAASPDYKVAKNLKAVEDINSNYAVFIDQYFYHHPDFKTKRIIHSFTADEYYNEINQFLKQFEEATGLNVIIAAHPRRQFEHAEDFNLDFNVYYNKTASLIKNAKIVLLHFSTAISYAAIFNKPVLLIDSDLFENSNIRKYIDNFKVLFGSNILNISHLNNTTWMNDELFQINLIKYKEFIKNYLKHPKSSNLSSSDIILKHFKEIIDHK</sequence>
<name>A0ABS5K6E0_9BACT</name>
<gene>
    <name evidence="1" type="ORF">KEM09_01600</name>
</gene>
<keyword evidence="2" id="KW-1185">Reference proteome</keyword>
<evidence type="ECO:0000313" key="1">
    <source>
        <dbReference type="EMBL" id="MBS2210076.1"/>
    </source>
</evidence>
<accession>A0ABS5K6E0</accession>
<dbReference type="EMBL" id="JAGUCN010000001">
    <property type="protein sequence ID" value="MBS2210076.1"/>
    <property type="molecule type" value="Genomic_DNA"/>
</dbReference>
<dbReference type="RefSeq" id="WP_212224370.1">
    <property type="nucleotide sequence ID" value="NZ_JAGUCN010000001.1"/>
</dbReference>
<dbReference type="Proteomes" id="UP000721861">
    <property type="component" value="Unassembled WGS sequence"/>
</dbReference>
<protein>
    <submittedName>
        <fullName evidence="1">Uncharacterized protein</fullName>
    </submittedName>
</protein>
<organism evidence="1 2">
    <name type="scientific">Carboxylicivirga mesophila</name>
    <dbReference type="NCBI Taxonomy" id="1166478"/>
    <lineage>
        <taxon>Bacteria</taxon>
        <taxon>Pseudomonadati</taxon>
        <taxon>Bacteroidota</taxon>
        <taxon>Bacteroidia</taxon>
        <taxon>Marinilabiliales</taxon>
        <taxon>Marinilabiliaceae</taxon>
        <taxon>Carboxylicivirga</taxon>
    </lineage>
</organism>
<comment type="caution">
    <text evidence="1">The sequence shown here is derived from an EMBL/GenBank/DDBJ whole genome shotgun (WGS) entry which is preliminary data.</text>
</comment>